<dbReference type="EMBL" id="JAMZIH010006786">
    <property type="protein sequence ID" value="KAJ1673578.1"/>
    <property type="molecule type" value="Genomic_DNA"/>
</dbReference>
<comment type="caution">
    <text evidence="1">The sequence shown here is derived from an EMBL/GenBank/DDBJ whole genome shotgun (WGS) entry which is preliminary data.</text>
</comment>
<reference evidence="1" key="1">
    <citation type="submission" date="2022-06" db="EMBL/GenBank/DDBJ databases">
        <title>Phylogenomic reconstructions and comparative analyses of Kickxellomycotina fungi.</title>
        <authorList>
            <person name="Reynolds N.K."/>
            <person name="Stajich J.E."/>
            <person name="Barry K."/>
            <person name="Grigoriev I.V."/>
            <person name="Crous P."/>
            <person name="Smith M.E."/>
        </authorList>
    </citation>
    <scope>NUCLEOTIDE SEQUENCE</scope>
    <source>
        <strain evidence="1">RSA 2271</strain>
    </source>
</reference>
<keyword evidence="2" id="KW-1185">Reference proteome</keyword>
<sequence>MATDQQPRNYDAISPPEHRGMTVLDRDAFTLDLKVIALRIPVKEVGPVLSEFRDQLLNLPRLRNIVSDESDKAKRLVLLGRHVTDTG</sequence>
<protein>
    <submittedName>
        <fullName evidence="1">tRNA(M(1)G37)methyltransferase</fullName>
        <ecNumber evidence="1">2.1.1.228</ecNumber>
    </submittedName>
</protein>
<name>A0ACC1HCY2_9FUNG</name>
<evidence type="ECO:0000313" key="2">
    <source>
        <dbReference type="Proteomes" id="UP001145114"/>
    </source>
</evidence>
<feature type="non-terminal residue" evidence="1">
    <location>
        <position position="87"/>
    </location>
</feature>
<gene>
    <name evidence="1" type="primary">TRM5_1</name>
    <name evidence="1" type="ORF">EV182_004960</name>
</gene>
<accession>A0ACC1HCY2</accession>
<evidence type="ECO:0000313" key="1">
    <source>
        <dbReference type="EMBL" id="KAJ1673578.1"/>
    </source>
</evidence>
<keyword evidence="1" id="KW-0808">Transferase</keyword>
<dbReference type="Proteomes" id="UP001145114">
    <property type="component" value="Unassembled WGS sequence"/>
</dbReference>
<keyword evidence="1" id="KW-0489">Methyltransferase</keyword>
<dbReference type="EC" id="2.1.1.228" evidence="1"/>
<organism evidence="1 2">
    <name type="scientific">Spiromyces aspiralis</name>
    <dbReference type="NCBI Taxonomy" id="68401"/>
    <lineage>
        <taxon>Eukaryota</taxon>
        <taxon>Fungi</taxon>
        <taxon>Fungi incertae sedis</taxon>
        <taxon>Zoopagomycota</taxon>
        <taxon>Kickxellomycotina</taxon>
        <taxon>Kickxellomycetes</taxon>
        <taxon>Kickxellales</taxon>
        <taxon>Kickxellaceae</taxon>
        <taxon>Spiromyces</taxon>
    </lineage>
</organism>
<proteinExistence type="predicted"/>